<evidence type="ECO:0000313" key="2">
    <source>
        <dbReference type="Proteomes" id="UP000499080"/>
    </source>
</evidence>
<name>A0A4Y2HP03_ARAVE</name>
<evidence type="ECO:0000313" key="1">
    <source>
        <dbReference type="EMBL" id="GBM66863.1"/>
    </source>
</evidence>
<dbReference type="EMBL" id="BGPR01002049">
    <property type="protein sequence ID" value="GBM66863.1"/>
    <property type="molecule type" value="Genomic_DNA"/>
</dbReference>
<sequence length="140" mass="16327">MMVTSSRKPSDNLMSRSDENISVCRNSKVEQKSCEQGNHYRRRRKEGTVVKLLKGRQVITVCWITFTFDLFTSFHSSCSTVTVSHKNQKAAFVTLLTIWKFIIITYEGKRCAQERAVTESYVRNPVRKFLLIRFTHSEIK</sequence>
<gene>
    <name evidence="1" type="ORF">AVEN_163770_1</name>
</gene>
<comment type="caution">
    <text evidence="1">The sequence shown here is derived from an EMBL/GenBank/DDBJ whole genome shotgun (WGS) entry which is preliminary data.</text>
</comment>
<reference evidence="1 2" key="1">
    <citation type="journal article" date="2019" name="Sci. Rep.">
        <title>Orb-weaving spider Araneus ventricosus genome elucidates the spidroin gene catalogue.</title>
        <authorList>
            <person name="Kono N."/>
            <person name="Nakamura H."/>
            <person name="Ohtoshi R."/>
            <person name="Moran D.A.P."/>
            <person name="Shinohara A."/>
            <person name="Yoshida Y."/>
            <person name="Fujiwara M."/>
            <person name="Mori M."/>
            <person name="Tomita M."/>
            <person name="Arakawa K."/>
        </authorList>
    </citation>
    <scope>NUCLEOTIDE SEQUENCE [LARGE SCALE GENOMIC DNA]</scope>
</reference>
<protein>
    <submittedName>
        <fullName evidence="1">Uncharacterized protein</fullName>
    </submittedName>
</protein>
<proteinExistence type="predicted"/>
<dbReference type="AlphaFoldDB" id="A0A4Y2HP03"/>
<organism evidence="1 2">
    <name type="scientific">Araneus ventricosus</name>
    <name type="common">Orbweaver spider</name>
    <name type="synonym">Epeira ventricosa</name>
    <dbReference type="NCBI Taxonomy" id="182803"/>
    <lineage>
        <taxon>Eukaryota</taxon>
        <taxon>Metazoa</taxon>
        <taxon>Ecdysozoa</taxon>
        <taxon>Arthropoda</taxon>
        <taxon>Chelicerata</taxon>
        <taxon>Arachnida</taxon>
        <taxon>Araneae</taxon>
        <taxon>Araneomorphae</taxon>
        <taxon>Entelegynae</taxon>
        <taxon>Araneoidea</taxon>
        <taxon>Araneidae</taxon>
        <taxon>Araneus</taxon>
    </lineage>
</organism>
<keyword evidence="2" id="KW-1185">Reference proteome</keyword>
<accession>A0A4Y2HP03</accession>
<dbReference type="Proteomes" id="UP000499080">
    <property type="component" value="Unassembled WGS sequence"/>
</dbReference>